<reference evidence="3" key="1">
    <citation type="journal article" date="2014" name="Int. J. Syst. Evol. Microbiol.">
        <title>Complete genome sequence of Corynebacterium casei LMG S-19264T (=DSM 44701T), isolated from a smear-ripened cheese.</title>
        <authorList>
            <consortium name="US DOE Joint Genome Institute (JGI-PGF)"/>
            <person name="Walter F."/>
            <person name="Albersmeier A."/>
            <person name="Kalinowski J."/>
            <person name="Ruckert C."/>
        </authorList>
    </citation>
    <scope>NUCLEOTIDE SEQUENCE</scope>
    <source>
        <strain evidence="3">CGMCC 1.15794</strain>
    </source>
</reference>
<sequence>MTDLREGMGERIRTARLAAGLSVRELARRIGVSPSHVSQVERGMGAFSVPALYAAAGILGVSVHALLEGSDTGAVPAAGPHGSVIPVPAAGDGLEGIVQRAADHPSIQLSGGPRWSRLTAAGEPEAEFLEVVYAPGIPPHDELTRHEGREYGVVIAGRLNIEVDGCATVLHAGDSIAFDSGLPHRFWNDSDGETRAIWFVRDREAGGTPPHL</sequence>
<dbReference type="EMBL" id="BMJY01000006">
    <property type="protein sequence ID" value="GGH43642.1"/>
    <property type="molecule type" value="Genomic_DNA"/>
</dbReference>
<reference evidence="3" key="2">
    <citation type="submission" date="2020-09" db="EMBL/GenBank/DDBJ databases">
        <authorList>
            <person name="Sun Q."/>
            <person name="Zhou Y."/>
        </authorList>
    </citation>
    <scope>NUCLEOTIDE SEQUENCE</scope>
    <source>
        <strain evidence="3">CGMCC 1.15794</strain>
    </source>
</reference>
<dbReference type="RefSeq" id="WP_188755923.1">
    <property type="nucleotide sequence ID" value="NZ_BMJY01000006.1"/>
</dbReference>
<dbReference type="Proteomes" id="UP000657592">
    <property type="component" value="Unassembled WGS sequence"/>
</dbReference>
<feature type="domain" description="HTH cro/C1-type" evidence="2">
    <location>
        <begin position="12"/>
        <end position="66"/>
    </location>
</feature>
<protein>
    <submittedName>
        <fullName evidence="3">XRE family transcriptional regulator</fullName>
    </submittedName>
</protein>
<dbReference type="InterPro" id="IPR013096">
    <property type="entry name" value="Cupin_2"/>
</dbReference>
<evidence type="ECO:0000313" key="3">
    <source>
        <dbReference type="EMBL" id="GGH43642.1"/>
    </source>
</evidence>
<dbReference type="SUPFAM" id="SSF51182">
    <property type="entry name" value="RmlC-like cupins"/>
    <property type="match status" value="1"/>
</dbReference>
<dbReference type="CDD" id="cd02209">
    <property type="entry name" value="cupin_XRE_C"/>
    <property type="match status" value="1"/>
</dbReference>
<dbReference type="Pfam" id="PF01381">
    <property type="entry name" value="HTH_3"/>
    <property type="match status" value="1"/>
</dbReference>
<dbReference type="GO" id="GO:0003677">
    <property type="term" value="F:DNA binding"/>
    <property type="evidence" value="ECO:0007669"/>
    <property type="project" value="UniProtKB-KW"/>
</dbReference>
<dbReference type="PANTHER" id="PTHR46797:SF1">
    <property type="entry name" value="METHYLPHOSPHONATE SYNTHASE"/>
    <property type="match status" value="1"/>
</dbReference>
<keyword evidence="1" id="KW-0238">DNA-binding</keyword>
<dbReference type="Gene3D" id="1.10.260.40">
    <property type="entry name" value="lambda repressor-like DNA-binding domains"/>
    <property type="match status" value="1"/>
</dbReference>
<evidence type="ECO:0000313" key="4">
    <source>
        <dbReference type="Proteomes" id="UP000657592"/>
    </source>
</evidence>
<accession>A0A917IF94</accession>
<gene>
    <name evidence="3" type="ORF">GCM10010921_17740</name>
</gene>
<proteinExistence type="predicted"/>
<dbReference type="PROSITE" id="PS50943">
    <property type="entry name" value="HTH_CROC1"/>
    <property type="match status" value="1"/>
</dbReference>
<dbReference type="InterPro" id="IPR014710">
    <property type="entry name" value="RmlC-like_jellyroll"/>
</dbReference>
<dbReference type="InterPro" id="IPR011051">
    <property type="entry name" value="RmlC_Cupin_sf"/>
</dbReference>
<dbReference type="AlphaFoldDB" id="A0A917IF94"/>
<comment type="caution">
    <text evidence="3">The sequence shown here is derived from an EMBL/GenBank/DDBJ whole genome shotgun (WGS) entry which is preliminary data.</text>
</comment>
<dbReference type="InterPro" id="IPR001387">
    <property type="entry name" value="Cro/C1-type_HTH"/>
</dbReference>
<dbReference type="GO" id="GO:0005829">
    <property type="term" value="C:cytosol"/>
    <property type="evidence" value="ECO:0007669"/>
    <property type="project" value="TreeGrafter"/>
</dbReference>
<keyword evidence="4" id="KW-1185">Reference proteome</keyword>
<evidence type="ECO:0000259" key="2">
    <source>
        <dbReference type="PROSITE" id="PS50943"/>
    </source>
</evidence>
<dbReference type="InterPro" id="IPR010982">
    <property type="entry name" value="Lambda_DNA-bd_dom_sf"/>
</dbReference>
<dbReference type="PANTHER" id="PTHR46797">
    <property type="entry name" value="HTH-TYPE TRANSCRIPTIONAL REGULATOR"/>
    <property type="match status" value="1"/>
</dbReference>
<dbReference type="SMART" id="SM00530">
    <property type="entry name" value="HTH_XRE"/>
    <property type="match status" value="1"/>
</dbReference>
<dbReference type="CDD" id="cd00093">
    <property type="entry name" value="HTH_XRE"/>
    <property type="match status" value="1"/>
</dbReference>
<evidence type="ECO:0000256" key="1">
    <source>
        <dbReference type="ARBA" id="ARBA00023125"/>
    </source>
</evidence>
<dbReference type="Gene3D" id="2.60.120.10">
    <property type="entry name" value="Jelly Rolls"/>
    <property type="match status" value="1"/>
</dbReference>
<organism evidence="3 4">
    <name type="scientific">Microbacterium album</name>
    <dbReference type="NCBI Taxonomy" id="2053191"/>
    <lineage>
        <taxon>Bacteria</taxon>
        <taxon>Bacillati</taxon>
        <taxon>Actinomycetota</taxon>
        <taxon>Actinomycetes</taxon>
        <taxon>Micrococcales</taxon>
        <taxon>Microbacteriaceae</taxon>
        <taxon>Microbacterium</taxon>
    </lineage>
</organism>
<name>A0A917IF94_9MICO</name>
<dbReference type="SUPFAM" id="SSF47413">
    <property type="entry name" value="lambda repressor-like DNA-binding domains"/>
    <property type="match status" value="1"/>
</dbReference>
<dbReference type="InterPro" id="IPR050807">
    <property type="entry name" value="TransReg_Diox_bact_type"/>
</dbReference>
<dbReference type="GO" id="GO:0003700">
    <property type="term" value="F:DNA-binding transcription factor activity"/>
    <property type="evidence" value="ECO:0007669"/>
    <property type="project" value="TreeGrafter"/>
</dbReference>
<dbReference type="Pfam" id="PF07883">
    <property type="entry name" value="Cupin_2"/>
    <property type="match status" value="1"/>
</dbReference>